<dbReference type="EMBL" id="BOPF01000007">
    <property type="protein sequence ID" value="GIJ45627.1"/>
    <property type="molecule type" value="Genomic_DNA"/>
</dbReference>
<keyword evidence="2" id="KW-0472">Membrane</keyword>
<reference evidence="3" key="1">
    <citation type="submission" date="2021-01" db="EMBL/GenBank/DDBJ databases">
        <title>Whole genome shotgun sequence of Virgisporangium aliadipatigenens NBRC 105644.</title>
        <authorList>
            <person name="Komaki H."/>
            <person name="Tamura T."/>
        </authorList>
    </citation>
    <scope>NUCLEOTIDE SEQUENCE</scope>
    <source>
        <strain evidence="3">NBRC 105644</strain>
    </source>
</reference>
<dbReference type="AlphaFoldDB" id="A0A8J4DQS5"/>
<keyword evidence="2" id="KW-0812">Transmembrane</keyword>
<evidence type="ECO:0000313" key="4">
    <source>
        <dbReference type="Proteomes" id="UP000619260"/>
    </source>
</evidence>
<keyword evidence="2" id="KW-1133">Transmembrane helix</keyword>
<protein>
    <submittedName>
        <fullName evidence="3">Uncharacterized protein</fullName>
    </submittedName>
</protein>
<evidence type="ECO:0000256" key="2">
    <source>
        <dbReference type="SAM" id="Phobius"/>
    </source>
</evidence>
<evidence type="ECO:0000313" key="3">
    <source>
        <dbReference type="EMBL" id="GIJ45627.1"/>
    </source>
</evidence>
<feature type="region of interest" description="Disordered" evidence="1">
    <location>
        <begin position="1"/>
        <end position="30"/>
    </location>
</feature>
<gene>
    <name evidence="3" type="ORF">Val02_25130</name>
</gene>
<proteinExistence type="predicted"/>
<organism evidence="3 4">
    <name type="scientific">Virgisporangium aliadipatigenens</name>
    <dbReference type="NCBI Taxonomy" id="741659"/>
    <lineage>
        <taxon>Bacteria</taxon>
        <taxon>Bacillati</taxon>
        <taxon>Actinomycetota</taxon>
        <taxon>Actinomycetes</taxon>
        <taxon>Micromonosporales</taxon>
        <taxon>Micromonosporaceae</taxon>
        <taxon>Virgisporangium</taxon>
    </lineage>
</organism>
<feature type="transmembrane region" description="Helical" evidence="2">
    <location>
        <begin position="53"/>
        <end position="73"/>
    </location>
</feature>
<accession>A0A8J4DQS5</accession>
<sequence>MSEREPIEVGTPRPADLPSEPSSGARAAGQPWPRRVLGVLGRGWRSLAPRTRWILVATVVLSVLLVCGGYRFVQWVGYTPEKPVEELATALRGGDLDRAVRLVGCPGRLCQPGALAEGYQPPSGLTVVAVVGEMSEDTADVAVRYDLAGERRSGTIRVERPEGGPLGEWRIVAGATGAIDPVSETAKQMRVAAVTVPARRPSSARTQITVLFGVYTVAGEETDPLMSSAPAQVPVAGTLARGGTATVVQPALTVRDTAKAEVERQVRARLDACAAQQVFVPKVGGRTCPFEHSRGQLFEADSTQISWKVETYPTVELAVTRTPTAEAPPVSVRTAEGGKGRATVSYVYRGAPAPPVSVEFTVAGSVSVVDGKVVWSGA</sequence>
<keyword evidence="4" id="KW-1185">Reference proteome</keyword>
<comment type="caution">
    <text evidence="3">The sequence shown here is derived from an EMBL/GenBank/DDBJ whole genome shotgun (WGS) entry which is preliminary data.</text>
</comment>
<name>A0A8J4DQS5_9ACTN</name>
<dbReference type="Proteomes" id="UP000619260">
    <property type="component" value="Unassembled WGS sequence"/>
</dbReference>
<evidence type="ECO:0000256" key="1">
    <source>
        <dbReference type="SAM" id="MobiDB-lite"/>
    </source>
</evidence>
<dbReference type="RefSeq" id="WP_203899139.1">
    <property type="nucleotide sequence ID" value="NZ_BOPF01000007.1"/>
</dbReference>